<evidence type="ECO:0000313" key="9">
    <source>
        <dbReference type="Proteomes" id="UP000243797"/>
    </source>
</evidence>
<comment type="caution">
    <text evidence="8">The sequence shown here is derived from an EMBL/GenBank/DDBJ whole genome shotgun (WGS) entry which is preliminary data.</text>
</comment>
<feature type="transmembrane region" description="Helical" evidence="6">
    <location>
        <begin position="84"/>
        <end position="108"/>
    </location>
</feature>
<dbReference type="PANTHER" id="PTHR33048:SF96">
    <property type="entry name" value="INTEGRAL MEMBRANE PROTEIN"/>
    <property type="match status" value="1"/>
</dbReference>
<dbReference type="AlphaFoldDB" id="A0A2K1QRK9"/>
<dbReference type="OrthoDB" id="3929823at2759"/>
<dbReference type="EMBL" id="NKHZ01000050">
    <property type="protein sequence ID" value="PNS17493.1"/>
    <property type="molecule type" value="Genomic_DNA"/>
</dbReference>
<dbReference type="InterPro" id="IPR049326">
    <property type="entry name" value="Rhodopsin_dom_fungi"/>
</dbReference>
<feature type="transmembrane region" description="Helical" evidence="6">
    <location>
        <begin position="39"/>
        <end position="64"/>
    </location>
</feature>
<feature type="transmembrane region" description="Helical" evidence="6">
    <location>
        <begin position="6"/>
        <end position="27"/>
    </location>
</feature>
<gene>
    <name evidence="8" type="ORF">CAC42_8036</name>
</gene>
<name>A0A2K1QRK9_9PEZI</name>
<keyword evidence="4 6" id="KW-0472">Membrane</keyword>
<evidence type="ECO:0000256" key="1">
    <source>
        <dbReference type="ARBA" id="ARBA00004141"/>
    </source>
</evidence>
<dbReference type="GO" id="GO:0016020">
    <property type="term" value="C:membrane"/>
    <property type="evidence" value="ECO:0007669"/>
    <property type="project" value="UniProtKB-SubCell"/>
</dbReference>
<feature type="transmembrane region" description="Helical" evidence="6">
    <location>
        <begin position="199"/>
        <end position="218"/>
    </location>
</feature>
<feature type="transmembrane region" description="Helical" evidence="6">
    <location>
        <begin position="230"/>
        <end position="255"/>
    </location>
</feature>
<sequence>MTPLQWAPLVAVFLVLTTVAVSLRIWVRTKITKAWGQDDVMLVMAQFAMLAHFGVFFAMCHYYPRHGLDIDERSFEILNTLAFWATFCYAGTQFALKLSMSIFFLTLARLRWQRMIILIPTAMFVVFHLSIGILLTFRCGAPRPVIIMTKRDCVINGFQFYQLLAVNSAFNAVLDWIFAITPIFMVVRARKLDDRARRAVWFLILLAMAGSVVSIVRIPYAKDYQFGPDLWHSFLNLSMISTFETVIATIAISMATMKPLLRPLRQFCQRVRNLSFSGSSWEGRYQTDFDPETGPPLAERQPGTFEIDTRAMHGLGLLPSASVDVDSAWTETGTKYTIETDTTVTLISEENGLPKRKGFASISEVAPVQEEPVALTDMTPNNSPR</sequence>
<dbReference type="STRING" id="2082308.A0A2K1QRK9"/>
<evidence type="ECO:0000256" key="5">
    <source>
        <dbReference type="ARBA" id="ARBA00038359"/>
    </source>
</evidence>
<evidence type="ECO:0000256" key="6">
    <source>
        <dbReference type="SAM" id="Phobius"/>
    </source>
</evidence>
<evidence type="ECO:0000313" key="8">
    <source>
        <dbReference type="EMBL" id="PNS17493.1"/>
    </source>
</evidence>
<accession>A0A2K1QRK9</accession>
<feature type="transmembrane region" description="Helical" evidence="6">
    <location>
        <begin position="168"/>
        <end position="187"/>
    </location>
</feature>
<dbReference type="InParanoid" id="A0A2K1QRK9"/>
<keyword evidence="2 6" id="KW-0812">Transmembrane</keyword>
<dbReference type="Pfam" id="PF20684">
    <property type="entry name" value="Fung_rhodopsin"/>
    <property type="match status" value="1"/>
</dbReference>
<keyword evidence="3 6" id="KW-1133">Transmembrane helix</keyword>
<organism evidence="8 9">
    <name type="scientific">Sphaceloma murrayae</name>
    <dbReference type="NCBI Taxonomy" id="2082308"/>
    <lineage>
        <taxon>Eukaryota</taxon>
        <taxon>Fungi</taxon>
        <taxon>Dikarya</taxon>
        <taxon>Ascomycota</taxon>
        <taxon>Pezizomycotina</taxon>
        <taxon>Dothideomycetes</taxon>
        <taxon>Dothideomycetidae</taxon>
        <taxon>Myriangiales</taxon>
        <taxon>Elsinoaceae</taxon>
        <taxon>Sphaceloma</taxon>
    </lineage>
</organism>
<dbReference type="InterPro" id="IPR052337">
    <property type="entry name" value="SAT4-like"/>
</dbReference>
<comment type="similarity">
    <text evidence="5">Belongs to the SAT4 family.</text>
</comment>
<comment type="subcellular location">
    <subcellularLocation>
        <location evidence="1">Membrane</location>
        <topology evidence="1">Multi-pass membrane protein</topology>
    </subcellularLocation>
</comment>
<dbReference type="PANTHER" id="PTHR33048">
    <property type="entry name" value="PTH11-LIKE INTEGRAL MEMBRANE PROTEIN (AFU_ORTHOLOGUE AFUA_5G11245)"/>
    <property type="match status" value="1"/>
</dbReference>
<feature type="domain" description="Rhodopsin" evidence="7">
    <location>
        <begin position="23"/>
        <end position="262"/>
    </location>
</feature>
<evidence type="ECO:0000256" key="3">
    <source>
        <dbReference type="ARBA" id="ARBA00022989"/>
    </source>
</evidence>
<keyword evidence="9" id="KW-1185">Reference proteome</keyword>
<feature type="transmembrane region" description="Helical" evidence="6">
    <location>
        <begin position="115"/>
        <end position="137"/>
    </location>
</feature>
<dbReference type="Proteomes" id="UP000243797">
    <property type="component" value="Unassembled WGS sequence"/>
</dbReference>
<evidence type="ECO:0000256" key="4">
    <source>
        <dbReference type="ARBA" id="ARBA00023136"/>
    </source>
</evidence>
<proteinExistence type="inferred from homology"/>
<evidence type="ECO:0000259" key="7">
    <source>
        <dbReference type="Pfam" id="PF20684"/>
    </source>
</evidence>
<evidence type="ECO:0000256" key="2">
    <source>
        <dbReference type="ARBA" id="ARBA00022692"/>
    </source>
</evidence>
<reference evidence="8 9" key="1">
    <citation type="submission" date="2017-06" db="EMBL/GenBank/DDBJ databases">
        <title>Draft genome sequence of a variant of Elsinoe murrayae.</title>
        <authorList>
            <person name="Cheng Q."/>
        </authorList>
    </citation>
    <scope>NUCLEOTIDE SEQUENCE [LARGE SCALE GENOMIC DNA]</scope>
    <source>
        <strain evidence="8 9">CQ-2017a</strain>
    </source>
</reference>
<protein>
    <recommendedName>
        <fullName evidence="7">Rhodopsin domain-containing protein</fullName>
    </recommendedName>
</protein>